<keyword evidence="7" id="KW-1185">Reference proteome</keyword>
<dbReference type="Proteomes" id="UP001562425">
    <property type="component" value="Unassembled WGS sequence"/>
</dbReference>
<evidence type="ECO:0000256" key="2">
    <source>
        <dbReference type="ARBA" id="ARBA00022676"/>
    </source>
</evidence>
<dbReference type="InterPro" id="IPR002213">
    <property type="entry name" value="UDP_glucos_trans"/>
</dbReference>
<evidence type="ECO:0000256" key="3">
    <source>
        <dbReference type="ARBA" id="ARBA00022679"/>
    </source>
</evidence>
<evidence type="ECO:0000313" key="6">
    <source>
        <dbReference type="EMBL" id="KAL1374342.1"/>
    </source>
</evidence>
<evidence type="ECO:0000256" key="1">
    <source>
        <dbReference type="ARBA" id="ARBA00009995"/>
    </source>
</evidence>
<sequence>MKTKSALLTSIICVVFFKSGLGQDVESSAENFRTVTKDYCEWRYSCCEPAEPLSRCRELCFRSWNCVEPTEQPEPTEQLSSFRLFSTRGGFYDRTRMRPARVVCPEGYKPDHRNRCRKYRVRAYRATMSATVKSLAAVTVLLVLVAVPLISADNILFLQSLASKSHHIWNKQIFERLYDNGHNLTILSFEEEPSVPGKTFLMVRGLMDRVNAEYGEFEWDVTVEMSPIANVFFLYDFYERANYFGNPPLVSVTAFNIPSHTPDLSDAPVHPSYMPHYASSFGSQMSIVERAKNTLYWTLDHVCRNYIYMTSEDRRVKQLFGPDAPSVKDVEKRSDIILVNGHFSMDYYQLLPPNVISVAGLHVSRSEEVPPIVKQFIARANKGAVLFSFGTNIQSEMLGPDVNKQILAAFRSMPEYGFIWKHGDPLSLGVVPPNVLVLKWVPQSAILANPRTKLFISHGGLLSTQEATWHGVPVVAVPFFVDQYANADKLVRAGVATKLLPKDVNEETLKEAILRVVEDPSCRSKMKERSYHFKGQPDHPLDRAIFWIEKVLENKGLAYLRSPTLEMSVIQTYNLDLLGAVALAAFLFYVMLGKILGCLAPKPNKRKTKTVHGHNILFLQTTPSRSHHIWNRQIFNRLFENGHNLTILTFDNFYGKIVARLAEESGASEMGPIENIVNMYGFYEGARQVLVEEDALKQLHKYPQTFKFDLVVHDFTMGQFLLGFVGRFGYPPLVSVSAFNAPSYTAQLTGGPVRTSTLPNYAACFDQHMTLLERAWNTFYWMLDYFASCLDQTQPA</sequence>
<protein>
    <recommendedName>
        <fullName evidence="8">UDP-glycosyltransferase</fullName>
    </recommendedName>
</protein>
<dbReference type="AlphaFoldDB" id="A0ABD1CDS4"/>
<evidence type="ECO:0008006" key="8">
    <source>
        <dbReference type="Google" id="ProtNLM"/>
    </source>
</evidence>
<feature type="transmembrane region" description="Helical" evidence="4">
    <location>
        <begin position="577"/>
        <end position="599"/>
    </location>
</feature>
<dbReference type="FunFam" id="3.40.50.2000:FF:000021">
    <property type="entry name" value="UDP-glucuronosyltransferase"/>
    <property type="match status" value="1"/>
</dbReference>
<keyword evidence="4" id="KW-1133">Transmembrane helix</keyword>
<evidence type="ECO:0000256" key="5">
    <source>
        <dbReference type="SAM" id="SignalP"/>
    </source>
</evidence>
<keyword evidence="2" id="KW-0328">Glycosyltransferase</keyword>
<organism evidence="6 7">
    <name type="scientific">Culex pipiens pipiens</name>
    <name type="common">Northern house mosquito</name>
    <dbReference type="NCBI Taxonomy" id="38569"/>
    <lineage>
        <taxon>Eukaryota</taxon>
        <taxon>Metazoa</taxon>
        <taxon>Ecdysozoa</taxon>
        <taxon>Arthropoda</taxon>
        <taxon>Hexapoda</taxon>
        <taxon>Insecta</taxon>
        <taxon>Pterygota</taxon>
        <taxon>Neoptera</taxon>
        <taxon>Endopterygota</taxon>
        <taxon>Diptera</taxon>
        <taxon>Nematocera</taxon>
        <taxon>Culicoidea</taxon>
        <taxon>Culicidae</taxon>
        <taxon>Culicinae</taxon>
        <taxon>Culicini</taxon>
        <taxon>Culex</taxon>
        <taxon>Culex</taxon>
    </lineage>
</organism>
<keyword evidence="5" id="KW-0732">Signal</keyword>
<dbReference type="PANTHER" id="PTHR48043:SF159">
    <property type="entry name" value="EG:EG0003.4 PROTEIN-RELATED"/>
    <property type="match status" value="1"/>
</dbReference>
<evidence type="ECO:0000313" key="7">
    <source>
        <dbReference type="Proteomes" id="UP001562425"/>
    </source>
</evidence>
<feature type="signal peptide" evidence="5">
    <location>
        <begin position="1"/>
        <end position="22"/>
    </location>
</feature>
<keyword evidence="4" id="KW-0472">Membrane</keyword>
<dbReference type="SUPFAM" id="SSF53756">
    <property type="entry name" value="UDP-Glycosyltransferase/glycogen phosphorylase"/>
    <property type="match status" value="2"/>
</dbReference>
<dbReference type="GO" id="GO:0016757">
    <property type="term" value="F:glycosyltransferase activity"/>
    <property type="evidence" value="ECO:0007669"/>
    <property type="project" value="UniProtKB-KW"/>
</dbReference>
<comment type="caution">
    <text evidence="6">The sequence shown here is derived from an EMBL/GenBank/DDBJ whole genome shotgun (WGS) entry which is preliminary data.</text>
</comment>
<dbReference type="EMBL" id="JBEHCU010013442">
    <property type="protein sequence ID" value="KAL1374342.1"/>
    <property type="molecule type" value="Genomic_DNA"/>
</dbReference>
<proteinExistence type="inferred from homology"/>
<gene>
    <name evidence="6" type="ORF">pipiens_018133</name>
</gene>
<keyword evidence="4" id="KW-0812">Transmembrane</keyword>
<dbReference type="Gene3D" id="3.40.50.2000">
    <property type="entry name" value="Glycogen Phosphorylase B"/>
    <property type="match status" value="1"/>
</dbReference>
<dbReference type="Pfam" id="PF00201">
    <property type="entry name" value="UDPGT"/>
    <property type="match status" value="1"/>
</dbReference>
<reference evidence="6 7" key="1">
    <citation type="submission" date="2024-05" db="EMBL/GenBank/DDBJ databases">
        <title>Culex pipiens pipiens assembly and annotation.</title>
        <authorList>
            <person name="Alout H."/>
            <person name="Durand T."/>
        </authorList>
    </citation>
    <scope>NUCLEOTIDE SEQUENCE [LARGE SCALE GENOMIC DNA]</scope>
    <source>
        <strain evidence="6">HA-2024</strain>
        <tissue evidence="6">Whole body</tissue>
    </source>
</reference>
<keyword evidence="3" id="KW-0808">Transferase</keyword>
<feature type="chain" id="PRO_5044771526" description="UDP-glycosyltransferase" evidence="5">
    <location>
        <begin position="23"/>
        <end position="796"/>
    </location>
</feature>
<dbReference type="PANTHER" id="PTHR48043">
    <property type="entry name" value="EG:EG0003.4 PROTEIN-RELATED"/>
    <property type="match status" value="1"/>
</dbReference>
<dbReference type="CDD" id="cd03784">
    <property type="entry name" value="GT1_Gtf-like"/>
    <property type="match status" value="1"/>
</dbReference>
<comment type="similarity">
    <text evidence="1">Belongs to the UDP-glycosyltransferase family.</text>
</comment>
<evidence type="ECO:0000256" key="4">
    <source>
        <dbReference type="SAM" id="Phobius"/>
    </source>
</evidence>
<dbReference type="InterPro" id="IPR050271">
    <property type="entry name" value="UDP-glycosyltransferase"/>
</dbReference>
<accession>A0ABD1CDS4</accession>
<name>A0ABD1CDS4_CULPP</name>